<sequence>MRQPDIEVYLKTTNLDAILNWLEKRFDNLTATNSHGRSHHYFGMIGPHAVPILIVEKAAGRFFSSIWFNSSDSPWKTDIDCARDAYQTLNVEVRCNGNFWEEGKNNEDEWWQISEFGEGPVTWQDV</sequence>
<dbReference type="RefSeq" id="WP_180567325.1">
    <property type="nucleotide sequence ID" value="NZ_JACCKB010000004.1"/>
</dbReference>
<organism evidence="1 2">
    <name type="scientific">Spartinivicinus marinus</name>
    <dbReference type="NCBI Taxonomy" id="2994442"/>
    <lineage>
        <taxon>Bacteria</taxon>
        <taxon>Pseudomonadati</taxon>
        <taxon>Pseudomonadota</taxon>
        <taxon>Gammaproteobacteria</taxon>
        <taxon>Oceanospirillales</taxon>
        <taxon>Zooshikellaceae</taxon>
        <taxon>Spartinivicinus</taxon>
    </lineage>
</organism>
<dbReference type="EMBL" id="JACCKB010000004">
    <property type="protein sequence ID" value="NYZ65294.1"/>
    <property type="molecule type" value="Genomic_DNA"/>
</dbReference>
<name>A0A853I576_9GAMM</name>
<keyword evidence="2" id="KW-1185">Reference proteome</keyword>
<dbReference type="Proteomes" id="UP000569732">
    <property type="component" value="Unassembled WGS sequence"/>
</dbReference>
<evidence type="ECO:0000313" key="2">
    <source>
        <dbReference type="Proteomes" id="UP000569732"/>
    </source>
</evidence>
<evidence type="ECO:0000313" key="1">
    <source>
        <dbReference type="EMBL" id="NYZ65294.1"/>
    </source>
</evidence>
<gene>
    <name evidence="1" type="ORF">H0A36_04680</name>
</gene>
<dbReference type="AlphaFoldDB" id="A0A853I576"/>
<reference evidence="1 2" key="1">
    <citation type="submission" date="2020-07" db="EMBL/GenBank/DDBJ databases">
        <title>Endozoicomonas sp. nov., isolated from sediment.</title>
        <authorList>
            <person name="Gu T."/>
        </authorList>
    </citation>
    <scope>NUCLEOTIDE SEQUENCE [LARGE SCALE GENOMIC DNA]</scope>
    <source>
        <strain evidence="1 2">SM1973</strain>
    </source>
</reference>
<accession>A0A853I576</accession>
<protein>
    <submittedName>
        <fullName evidence="1">Uncharacterized protein</fullName>
    </submittedName>
</protein>
<proteinExistence type="predicted"/>
<comment type="caution">
    <text evidence="1">The sequence shown here is derived from an EMBL/GenBank/DDBJ whole genome shotgun (WGS) entry which is preliminary data.</text>
</comment>